<gene>
    <name evidence="2" type="ORF">E0W69_014685</name>
</gene>
<feature type="region of interest" description="Disordered" evidence="1">
    <location>
        <begin position="47"/>
        <end position="70"/>
    </location>
</feature>
<feature type="region of interest" description="Disordered" evidence="1">
    <location>
        <begin position="91"/>
        <end position="126"/>
    </location>
</feature>
<dbReference type="KEGG" id="arac:E0W69_014685"/>
<dbReference type="RefSeq" id="WP_131330807.1">
    <property type="nucleotide sequence ID" value="NZ_CP044016.1"/>
</dbReference>
<proteinExistence type="predicted"/>
<dbReference type="EMBL" id="CP044016">
    <property type="protein sequence ID" value="QES89849.1"/>
    <property type="molecule type" value="Genomic_DNA"/>
</dbReference>
<feature type="compositionally biased region" description="Basic and acidic residues" evidence="1">
    <location>
        <begin position="55"/>
        <end position="69"/>
    </location>
</feature>
<organism evidence="2 3">
    <name type="scientific">Rhizosphaericola mali</name>
    <dbReference type="NCBI Taxonomy" id="2545455"/>
    <lineage>
        <taxon>Bacteria</taxon>
        <taxon>Pseudomonadati</taxon>
        <taxon>Bacteroidota</taxon>
        <taxon>Chitinophagia</taxon>
        <taxon>Chitinophagales</taxon>
        <taxon>Chitinophagaceae</taxon>
        <taxon>Rhizosphaericola</taxon>
    </lineage>
</organism>
<dbReference type="Proteomes" id="UP000292424">
    <property type="component" value="Chromosome"/>
</dbReference>
<accession>A0A5P2G6F2</accession>
<dbReference type="AlphaFoldDB" id="A0A5P2G6F2"/>
<evidence type="ECO:0000313" key="3">
    <source>
        <dbReference type="Proteomes" id="UP000292424"/>
    </source>
</evidence>
<reference evidence="2 3" key="1">
    <citation type="submission" date="2019-09" db="EMBL/GenBank/DDBJ databases">
        <title>Complete genome sequence of Arachidicoccus sp. B3-10 isolated from apple orchard soil.</title>
        <authorList>
            <person name="Kim H.S."/>
            <person name="Han K.-I."/>
            <person name="Suh M.K."/>
            <person name="Lee K.C."/>
            <person name="Eom M.K."/>
            <person name="Kim J.-S."/>
            <person name="Kang S.W."/>
            <person name="Sin Y."/>
            <person name="Lee J.-S."/>
        </authorList>
    </citation>
    <scope>NUCLEOTIDE SEQUENCE [LARGE SCALE GENOMIC DNA]</scope>
    <source>
        <strain evidence="2 3">B3-10</strain>
    </source>
</reference>
<sequence>MAQRHDGPPPKMDSATMRAMDIKRLKSADLGLSDVQIDSVININQEMRSQMHQQTKKDKAEKKKERQEMESYQLTRLKTALGDDKLAQEVMDYYKKNKGPRGGGHGDGGDEMPPPPPGGSDMEFDN</sequence>
<evidence type="ECO:0008006" key="4">
    <source>
        <dbReference type="Google" id="ProtNLM"/>
    </source>
</evidence>
<protein>
    <recommendedName>
        <fullName evidence="4">DUF4890 domain-containing protein</fullName>
    </recommendedName>
</protein>
<keyword evidence="3" id="KW-1185">Reference proteome</keyword>
<evidence type="ECO:0000256" key="1">
    <source>
        <dbReference type="SAM" id="MobiDB-lite"/>
    </source>
</evidence>
<evidence type="ECO:0000313" key="2">
    <source>
        <dbReference type="EMBL" id="QES89849.1"/>
    </source>
</evidence>
<name>A0A5P2G6F2_9BACT</name>